<dbReference type="SUPFAM" id="SSF53098">
    <property type="entry name" value="Ribonuclease H-like"/>
    <property type="match status" value="1"/>
</dbReference>
<dbReference type="GO" id="GO:0004523">
    <property type="term" value="F:RNA-DNA hybrid ribonuclease activity"/>
    <property type="evidence" value="ECO:0007669"/>
    <property type="project" value="InterPro"/>
</dbReference>
<name>A0A1E1X7C9_9ACAR</name>
<evidence type="ECO:0000259" key="1">
    <source>
        <dbReference type="PROSITE" id="PS50879"/>
    </source>
</evidence>
<dbReference type="Pfam" id="PF00075">
    <property type="entry name" value="RNase_H"/>
    <property type="match status" value="1"/>
</dbReference>
<dbReference type="PROSITE" id="PS50879">
    <property type="entry name" value="RNASE_H_1"/>
    <property type="match status" value="1"/>
</dbReference>
<dbReference type="Gene3D" id="3.30.420.10">
    <property type="entry name" value="Ribonuclease H-like superfamily/Ribonuclease H"/>
    <property type="match status" value="1"/>
</dbReference>
<dbReference type="InterPro" id="IPR002156">
    <property type="entry name" value="RNaseH_domain"/>
</dbReference>
<feature type="non-terminal residue" evidence="2">
    <location>
        <position position="1"/>
    </location>
</feature>
<accession>A0A1E1X7C9</accession>
<proteinExistence type="evidence at transcript level"/>
<dbReference type="InterPro" id="IPR012337">
    <property type="entry name" value="RNaseH-like_sf"/>
</dbReference>
<dbReference type="EMBL" id="GFAC01004237">
    <property type="protein sequence ID" value="JAT94951.1"/>
    <property type="molecule type" value="mRNA"/>
</dbReference>
<evidence type="ECO:0000313" key="2">
    <source>
        <dbReference type="EMBL" id="JAT94951.1"/>
    </source>
</evidence>
<protein>
    <submittedName>
        <fullName evidence="2">Putative tick transposon</fullName>
    </submittedName>
</protein>
<dbReference type="InterPro" id="IPR036397">
    <property type="entry name" value="RNaseH_sf"/>
</dbReference>
<dbReference type="AlphaFoldDB" id="A0A1E1X7C9"/>
<sequence>LDPPSSAYAAELIAFHSAVTYAINNPPSTPVHFYTDSLSLLSALSSVMSFNPTIISIKKDLYRLSALAPFLLFHIRGHSGIYGNELADQAAGSAGQYGRVHSSALSRRCVRSRLHCSSLLSWSTFWRENNSGTELFNWIPDTLNIPPIRLSRNPLITLLTGHGRFPFYFKKIGLSPFSTCSCGMPCEDIRHYFRGCSITAPLVSRLKSLCSSEITPHIYPSLLRDPAACAVLLQMVHLISSTIPNYSR</sequence>
<organism evidence="2">
    <name type="scientific">Amblyomma aureolatum</name>
    <dbReference type="NCBI Taxonomy" id="187763"/>
    <lineage>
        <taxon>Eukaryota</taxon>
        <taxon>Metazoa</taxon>
        <taxon>Ecdysozoa</taxon>
        <taxon>Arthropoda</taxon>
        <taxon>Chelicerata</taxon>
        <taxon>Arachnida</taxon>
        <taxon>Acari</taxon>
        <taxon>Parasitiformes</taxon>
        <taxon>Ixodida</taxon>
        <taxon>Ixodoidea</taxon>
        <taxon>Ixodidae</taxon>
        <taxon>Amblyomminae</taxon>
        <taxon>Amblyomma</taxon>
    </lineage>
</organism>
<feature type="domain" description="RNase H type-1" evidence="1">
    <location>
        <begin position="1"/>
        <end position="96"/>
    </location>
</feature>
<reference evidence="2" key="1">
    <citation type="journal article" date="2017" name="Front. Cell. Infect. Microbiol.">
        <title>The Distinct Transcriptional Response of the Midgut of Amblyomma sculptum and Amblyomma aureolatum Ticks to Rickettsia rickettsii Correlates to Their Differences in Susceptibility to Infection.</title>
        <authorList>
            <person name="Martins L.A."/>
            <person name="Galletti M.F.B.M."/>
            <person name="Ribeiro J.M."/>
            <person name="Fujita A."/>
            <person name="Costa F.B."/>
            <person name="Labruna M.B."/>
            <person name="Daffre S."/>
            <person name="Fogaca A.C."/>
        </authorList>
    </citation>
    <scope>NUCLEOTIDE SEQUENCE</scope>
</reference>
<dbReference type="GO" id="GO:0003676">
    <property type="term" value="F:nucleic acid binding"/>
    <property type="evidence" value="ECO:0007669"/>
    <property type="project" value="InterPro"/>
</dbReference>